<dbReference type="GO" id="GO:0140114">
    <property type="term" value="P:cellular detoxification of fluoride"/>
    <property type="evidence" value="ECO:0007669"/>
    <property type="project" value="UniProtKB-UniRule"/>
</dbReference>
<dbReference type="GO" id="GO:0005886">
    <property type="term" value="C:plasma membrane"/>
    <property type="evidence" value="ECO:0007669"/>
    <property type="project" value="UniProtKB-SubCell"/>
</dbReference>
<evidence type="ECO:0000256" key="9">
    <source>
        <dbReference type="ARBA" id="ARBA00049940"/>
    </source>
</evidence>
<evidence type="ECO:0000256" key="8">
    <source>
        <dbReference type="ARBA" id="ARBA00035585"/>
    </source>
</evidence>
<evidence type="ECO:0000313" key="11">
    <source>
        <dbReference type="EMBL" id="ASO18061.1"/>
    </source>
</evidence>
<accession>A0A221VXS8</accession>
<keyword evidence="10" id="KW-0813">Transport</keyword>
<dbReference type="AlphaFoldDB" id="A0A221VXS8"/>
<dbReference type="HAMAP" id="MF_00454">
    <property type="entry name" value="FluC"/>
    <property type="match status" value="1"/>
</dbReference>
<comment type="subcellular location">
    <subcellularLocation>
        <location evidence="1 10">Cell membrane</location>
        <topology evidence="1 10">Multi-pass membrane protein</topology>
    </subcellularLocation>
</comment>
<evidence type="ECO:0000256" key="3">
    <source>
        <dbReference type="ARBA" id="ARBA00022692"/>
    </source>
</evidence>
<keyword evidence="10" id="KW-0406">Ion transport</keyword>
<dbReference type="PANTHER" id="PTHR28259">
    <property type="entry name" value="FLUORIDE EXPORT PROTEIN 1-RELATED"/>
    <property type="match status" value="1"/>
</dbReference>
<name>A0A221VXS8_9PSEU</name>
<evidence type="ECO:0000256" key="10">
    <source>
        <dbReference type="HAMAP-Rule" id="MF_00454"/>
    </source>
</evidence>
<sequence length="121" mass="12149">MTVLLVALAGAAGAVLRHLVHVLLHRERPGVAWPTLIVNGVGTLLLALLGSLGSAPTDGVTGAVLGIGFCGALTTYSTFAAQTVALAEHRRRRAAAANVALTLLVGAIAVPAGILLGGLWD</sequence>
<dbReference type="Pfam" id="PF02537">
    <property type="entry name" value="CRCB"/>
    <property type="match status" value="1"/>
</dbReference>
<feature type="transmembrane region" description="Helical" evidence="10">
    <location>
        <begin position="31"/>
        <end position="52"/>
    </location>
</feature>
<evidence type="ECO:0000256" key="5">
    <source>
        <dbReference type="ARBA" id="ARBA00023136"/>
    </source>
</evidence>
<evidence type="ECO:0000256" key="1">
    <source>
        <dbReference type="ARBA" id="ARBA00004651"/>
    </source>
</evidence>
<comment type="activity regulation">
    <text evidence="10">Na(+) is not transported, but it plays an essential structural role and its presence is essential for fluoride channel function.</text>
</comment>
<organism evidence="11 12">
    <name type="scientific">Actinoalloteichus hoggarensis</name>
    <dbReference type="NCBI Taxonomy" id="1470176"/>
    <lineage>
        <taxon>Bacteria</taxon>
        <taxon>Bacillati</taxon>
        <taxon>Actinomycetota</taxon>
        <taxon>Actinomycetes</taxon>
        <taxon>Pseudonocardiales</taxon>
        <taxon>Pseudonocardiaceae</taxon>
        <taxon>Actinoalloteichus</taxon>
    </lineage>
</organism>
<dbReference type="Proteomes" id="UP000204221">
    <property type="component" value="Chromosome"/>
</dbReference>
<keyword evidence="2 10" id="KW-1003">Cell membrane</keyword>
<comment type="function">
    <text evidence="9 10">Fluoride-specific ion channel. Important for reducing fluoride concentration in the cell, thus reducing its toxicity.</text>
</comment>
<keyword evidence="6 10" id="KW-0407">Ion channel</keyword>
<feature type="transmembrane region" description="Helical" evidence="10">
    <location>
        <begin position="99"/>
        <end position="120"/>
    </location>
</feature>
<feature type="binding site" evidence="10">
    <location>
        <position position="71"/>
    </location>
    <ligand>
        <name>Na(+)</name>
        <dbReference type="ChEBI" id="CHEBI:29101"/>
        <note>structural</note>
    </ligand>
</feature>
<dbReference type="GO" id="GO:0046872">
    <property type="term" value="F:metal ion binding"/>
    <property type="evidence" value="ECO:0007669"/>
    <property type="project" value="UniProtKB-KW"/>
</dbReference>
<dbReference type="RefSeq" id="WP_093939838.1">
    <property type="nucleotide sequence ID" value="NZ_CP022521.1"/>
</dbReference>
<dbReference type="PANTHER" id="PTHR28259:SF1">
    <property type="entry name" value="FLUORIDE EXPORT PROTEIN 1-RELATED"/>
    <property type="match status" value="1"/>
</dbReference>
<evidence type="ECO:0000313" key="12">
    <source>
        <dbReference type="Proteomes" id="UP000204221"/>
    </source>
</evidence>
<keyword evidence="4 10" id="KW-1133">Transmembrane helix</keyword>
<evidence type="ECO:0000256" key="4">
    <source>
        <dbReference type="ARBA" id="ARBA00022989"/>
    </source>
</evidence>
<dbReference type="GO" id="GO:0062054">
    <property type="term" value="F:fluoride channel activity"/>
    <property type="evidence" value="ECO:0007669"/>
    <property type="project" value="UniProtKB-UniRule"/>
</dbReference>
<dbReference type="KEGG" id="ahg:AHOG_01985"/>
<keyword evidence="10" id="KW-0915">Sodium</keyword>
<proteinExistence type="inferred from homology"/>
<evidence type="ECO:0000256" key="2">
    <source>
        <dbReference type="ARBA" id="ARBA00022475"/>
    </source>
</evidence>
<protein>
    <recommendedName>
        <fullName evidence="10">Fluoride-specific ion channel FluC</fullName>
    </recommendedName>
</protein>
<feature type="transmembrane region" description="Helical" evidence="10">
    <location>
        <begin position="6"/>
        <end position="24"/>
    </location>
</feature>
<feature type="binding site" evidence="10">
    <location>
        <position position="74"/>
    </location>
    <ligand>
        <name>Na(+)</name>
        <dbReference type="ChEBI" id="CHEBI:29101"/>
        <note>structural</note>
    </ligand>
</feature>
<keyword evidence="5 10" id="KW-0472">Membrane</keyword>
<keyword evidence="10" id="KW-0479">Metal-binding</keyword>
<keyword evidence="3 10" id="KW-0812">Transmembrane</keyword>
<dbReference type="InterPro" id="IPR003691">
    <property type="entry name" value="FluC"/>
</dbReference>
<comment type="catalytic activity">
    <reaction evidence="8">
        <text>fluoride(in) = fluoride(out)</text>
        <dbReference type="Rhea" id="RHEA:76159"/>
        <dbReference type="ChEBI" id="CHEBI:17051"/>
    </reaction>
    <physiologicalReaction direction="left-to-right" evidence="8">
        <dbReference type="Rhea" id="RHEA:76160"/>
    </physiologicalReaction>
</comment>
<reference evidence="11 12" key="1">
    <citation type="submission" date="2017-07" db="EMBL/GenBank/DDBJ databases">
        <title>Complete genome sequence of Actinoalloteichus hoggarensis DSM 45943, type strain of Actinoalloteichus hoggarensis.</title>
        <authorList>
            <person name="Ruckert C."/>
            <person name="Nouioui I."/>
            <person name="Willmese J."/>
            <person name="van Wezel G."/>
            <person name="Klenk H.-P."/>
            <person name="Kalinowski J."/>
            <person name="Zotchev S.B."/>
        </authorList>
    </citation>
    <scope>NUCLEOTIDE SEQUENCE [LARGE SCALE GENOMIC DNA]</scope>
    <source>
        <strain evidence="11 12">DSM 45943</strain>
    </source>
</reference>
<keyword evidence="12" id="KW-1185">Reference proteome</keyword>
<dbReference type="EMBL" id="CP022521">
    <property type="protein sequence ID" value="ASO18061.1"/>
    <property type="molecule type" value="Genomic_DNA"/>
</dbReference>
<evidence type="ECO:0000256" key="7">
    <source>
        <dbReference type="ARBA" id="ARBA00035120"/>
    </source>
</evidence>
<evidence type="ECO:0000256" key="6">
    <source>
        <dbReference type="ARBA" id="ARBA00023303"/>
    </source>
</evidence>
<gene>
    <name evidence="11" type="primary">crcB1</name>
    <name evidence="10" type="synonym">crcB</name>
    <name evidence="10" type="synonym">fluC</name>
    <name evidence="11" type="ORF">AHOG_01985</name>
</gene>
<feature type="transmembrane region" description="Helical" evidence="10">
    <location>
        <begin position="64"/>
        <end position="87"/>
    </location>
</feature>
<comment type="similarity">
    <text evidence="7 10">Belongs to the fluoride channel Fluc/FEX (TC 1.A.43) family.</text>
</comment>